<sequence length="133" mass="14797">MLRESPQNPIQNPNVTTYLSYVVERMSRMQGTASAELSAWPQLIGRDTGSFTHDETKKFLNEPDGKLLTVDNEARALGVVINVDYVVNGNHPLRYSDMKVPAEEEKKPPEKKEPLPILDHNTNLKVTGKAPAG</sequence>
<dbReference type="WBParaSite" id="NBR_0000289901-mRNA-1">
    <property type="protein sequence ID" value="NBR_0000289901-mRNA-1"/>
    <property type="gene ID" value="NBR_0000289901"/>
</dbReference>
<dbReference type="EMBL" id="UYSL01003794">
    <property type="protein sequence ID" value="VDL66489.1"/>
    <property type="molecule type" value="Genomic_DNA"/>
</dbReference>
<reference evidence="4" key="1">
    <citation type="submission" date="2017-02" db="UniProtKB">
        <authorList>
            <consortium name="WormBaseParasite"/>
        </authorList>
    </citation>
    <scope>IDENTIFICATION</scope>
</reference>
<evidence type="ECO:0000313" key="3">
    <source>
        <dbReference type="Proteomes" id="UP000271162"/>
    </source>
</evidence>
<protein>
    <submittedName>
        <fullName evidence="4">DUF1738 domain-containing protein</fullName>
    </submittedName>
</protein>
<feature type="region of interest" description="Disordered" evidence="1">
    <location>
        <begin position="97"/>
        <end position="117"/>
    </location>
</feature>
<evidence type="ECO:0000313" key="4">
    <source>
        <dbReference type="WBParaSite" id="NBR_0000289901-mRNA-1"/>
    </source>
</evidence>
<name>A0A0N4XK47_NIPBR</name>
<organism evidence="4">
    <name type="scientific">Nippostrongylus brasiliensis</name>
    <name type="common">Rat hookworm</name>
    <dbReference type="NCBI Taxonomy" id="27835"/>
    <lineage>
        <taxon>Eukaryota</taxon>
        <taxon>Metazoa</taxon>
        <taxon>Ecdysozoa</taxon>
        <taxon>Nematoda</taxon>
        <taxon>Chromadorea</taxon>
        <taxon>Rhabditida</taxon>
        <taxon>Rhabditina</taxon>
        <taxon>Rhabditomorpha</taxon>
        <taxon>Strongyloidea</taxon>
        <taxon>Heligmosomidae</taxon>
        <taxon>Nippostrongylus</taxon>
    </lineage>
</organism>
<proteinExistence type="predicted"/>
<keyword evidence="3" id="KW-1185">Reference proteome</keyword>
<accession>A0A0N4XK47</accession>
<gene>
    <name evidence="2" type="ORF">NBR_LOCUS2900</name>
</gene>
<reference evidence="2 3" key="2">
    <citation type="submission" date="2018-11" db="EMBL/GenBank/DDBJ databases">
        <authorList>
            <consortium name="Pathogen Informatics"/>
        </authorList>
    </citation>
    <scope>NUCLEOTIDE SEQUENCE [LARGE SCALE GENOMIC DNA]</scope>
</reference>
<dbReference type="Proteomes" id="UP000271162">
    <property type="component" value="Unassembled WGS sequence"/>
</dbReference>
<dbReference type="AlphaFoldDB" id="A0A0N4XK47"/>
<evidence type="ECO:0000313" key="2">
    <source>
        <dbReference type="EMBL" id="VDL66489.1"/>
    </source>
</evidence>
<evidence type="ECO:0000256" key="1">
    <source>
        <dbReference type="SAM" id="MobiDB-lite"/>
    </source>
</evidence>
<feature type="compositionally biased region" description="Basic and acidic residues" evidence="1">
    <location>
        <begin position="97"/>
        <end position="114"/>
    </location>
</feature>